<dbReference type="CDD" id="cd07557">
    <property type="entry name" value="trimeric_dUTPase"/>
    <property type="match status" value="1"/>
</dbReference>
<dbReference type="Proteomes" id="UP001479436">
    <property type="component" value="Unassembled WGS sequence"/>
</dbReference>
<evidence type="ECO:0000256" key="3">
    <source>
        <dbReference type="ARBA" id="ARBA00011233"/>
    </source>
</evidence>
<comment type="catalytic activity">
    <reaction evidence="6">
        <text>dUTP + H2O = dUMP + diphosphate + H(+)</text>
        <dbReference type="Rhea" id="RHEA:10248"/>
        <dbReference type="ChEBI" id="CHEBI:15377"/>
        <dbReference type="ChEBI" id="CHEBI:15378"/>
        <dbReference type="ChEBI" id="CHEBI:33019"/>
        <dbReference type="ChEBI" id="CHEBI:61555"/>
        <dbReference type="ChEBI" id="CHEBI:246422"/>
        <dbReference type="EC" id="3.6.1.23"/>
    </reaction>
</comment>
<dbReference type="EC" id="3.6.1.23" evidence="6"/>
<comment type="subunit">
    <text evidence="3 6">Homotrimer.</text>
</comment>
<evidence type="ECO:0000256" key="6">
    <source>
        <dbReference type="RuleBase" id="RU367024"/>
    </source>
</evidence>
<organism evidence="8 9">
    <name type="scientific">Basidiobolus ranarum</name>
    <dbReference type="NCBI Taxonomy" id="34480"/>
    <lineage>
        <taxon>Eukaryota</taxon>
        <taxon>Fungi</taxon>
        <taxon>Fungi incertae sedis</taxon>
        <taxon>Zoopagomycota</taxon>
        <taxon>Entomophthoromycotina</taxon>
        <taxon>Basidiobolomycetes</taxon>
        <taxon>Basidiobolales</taxon>
        <taxon>Basidiobolaceae</taxon>
        <taxon>Basidiobolus</taxon>
    </lineage>
</organism>
<keyword evidence="6" id="KW-0460">Magnesium</keyword>
<dbReference type="InterPro" id="IPR036157">
    <property type="entry name" value="dUTPase-like_sf"/>
</dbReference>
<dbReference type="NCBIfam" id="TIGR00576">
    <property type="entry name" value="dut"/>
    <property type="match status" value="1"/>
</dbReference>
<dbReference type="EMBL" id="JASJQH010000017">
    <property type="protein sequence ID" value="KAK9768461.1"/>
    <property type="molecule type" value="Genomic_DNA"/>
</dbReference>
<dbReference type="Gene3D" id="2.70.40.10">
    <property type="match status" value="1"/>
</dbReference>
<evidence type="ECO:0000256" key="5">
    <source>
        <dbReference type="ARBA" id="ARBA00023080"/>
    </source>
</evidence>
<dbReference type="PANTHER" id="PTHR11241">
    <property type="entry name" value="DEOXYURIDINE 5'-TRIPHOSPHATE NUCLEOTIDOHYDROLASE"/>
    <property type="match status" value="1"/>
</dbReference>
<dbReference type="SUPFAM" id="SSF51283">
    <property type="entry name" value="dUTPase-like"/>
    <property type="match status" value="1"/>
</dbReference>
<keyword evidence="4 6" id="KW-0378">Hydrolase</keyword>
<evidence type="ECO:0000313" key="9">
    <source>
        <dbReference type="Proteomes" id="UP001479436"/>
    </source>
</evidence>
<evidence type="ECO:0000256" key="2">
    <source>
        <dbReference type="ARBA" id="ARBA00006581"/>
    </source>
</evidence>
<comment type="function">
    <text evidence="6">Involved in nucleotide metabolism via production of dUMP, the immediate precursor of thymidine nucleotides, and decreases the intracellular concentration of dUTP so that uracil cannot be incorporated into DNA.</text>
</comment>
<comment type="similarity">
    <text evidence="2 6">Belongs to the dUTPase family.</text>
</comment>
<dbReference type="Pfam" id="PF00692">
    <property type="entry name" value="dUTPase"/>
    <property type="match status" value="1"/>
</dbReference>
<keyword evidence="5 6" id="KW-0546">Nucleotide metabolism</keyword>
<keyword evidence="9" id="KW-1185">Reference proteome</keyword>
<dbReference type="PANTHER" id="PTHR11241:SF0">
    <property type="entry name" value="DEOXYURIDINE 5'-TRIPHOSPHATE NUCLEOTIDOHYDROLASE"/>
    <property type="match status" value="1"/>
</dbReference>
<name>A0ABR2X498_9FUNG</name>
<evidence type="ECO:0000313" key="8">
    <source>
        <dbReference type="EMBL" id="KAK9768461.1"/>
    </source>
</evidence>
<accession>A0ABR2X498</accession>
<comment type="pathway">
    <text evidence="1 6">Pyrimidine metabolism; dUMP biosynthesis; dUMP from dCTP (dUTP route): step 2/2.</text>
</comment>
<dbReference type="NCBIfam" id="NF001862">
    <property type="entry name" value="PRK00601.1"/>
    <property type="match status" value="1"/>
</dbReference>
<sequence length="200" mass="21779">MFSLKFNYLQTFGKPLSSYYRTVSSGIMGSNNIVSTDCDVKVLKRKYSSEPNPTPEKIANLRIKKLSDKGRAPVRSSAGAAGYDLFSAEEVVLEPHSRAVVKTDISIHVPHGTYGRVAPRSGLAVKNFIDVGAGVVDEDYRGNLGVVLFNFHKEESFKINVGDRIAQLVLERIVTPDVEVVEELEDSVRGAGGFGSTGKN</sequence>
<reference evidence="8 9" key="1">
    <citation type="submission" date="2023-04" db="EMBL/GenBank/DDBJ databases">
        <title>Genome of Basidiobolus ranarum AG-B5.</title>
        <authorList>
            <person name="Stajich J.E."/>
            <person name="Carter-House D."/>
            <person name="Gryganskyi A."/>
        </authorList>
    </citation>
    <scope>NUCLEOTIDE SEQUENCE [LARGE SCALE GENOMIC DNA]</scope>
    <source>
        <strain evidence="8 9">AG-B5</strain>
    </source>
</reference>
<proteinExistence type="inferred from homology"/>
<evidence type="ECO:0000256" key="1">
    <source>
        <dbReference type="ARBA" id="ARBA00005142"/>
    </source>
</evidence>
<evidence type="ECO:0000256" key="4">
    <source>
        <dbReference type="ARBA" id="ARBA00022801"/>
    </source>
</evidence>
<feature type="domain" description="dUTPase-like" evidence="7">
    <location>
        <begin position="70"/>
        <end position="198"/>
    </location>
</feature>
<protein>
    <recommendedName>
        <fullName evidence="6">Deoxyuridine 5'-triphosphate nucleotidohydrolase</fullName>
        <shortName evidence="6">dUTPase</shortName>
        <ecNumber evidence="6">3.6.1.23</ecNumber>
    </recommendedName>
    <alternativeName>
        <fullName evidence="6">dUTP pyrophosphatase</fullName>
    </alternativeName>
</protein>
<comment type="caution">
    <text evidence="8">The sequence shown here is derived from an EMBL/GenBank/DDBJ whole genome shotgun (WGS) entry which is preliminary data.</text>
</comment>
<evidence type="ECO:0000259" key="7">
    <source>
        <dbReference type="Pfam" id="PF00692"/>
    </source>
</evidence>
<dbReference type="InterPro" id="IPR008181">
    <property type="entry name" value="dUTPase"/>
</dbReference>
<dbReference type="InterPro" id="IPR033704">
    <property type="entry name" value="dUTPase_trimeric"/>
</dbReference>
<keyword evidence="6" id="KW-0479">Metal-binding</keyword>
<comment type="cofactor">
    <cofactor evidence="6">
        <name>Mg(2+)</name>
        <dbReference type="ChEBI" id="CHEBI:18420"/>
    </cofactor>
</comment>
<dbReference type="InterPro" id="IPR029054">
    <property type="entry name" value="dUTPase-like"/>
</dbReference>
<gene>
    <name evidence="8" type="ORF">K7432_018661</name>
</gene>